<comment type="caution">
    <text evidence="1">The sequence shown here is derived from an EMBL/GenBank/DDBJ whole genome shotgun (WGS) entry which is preliminary data.</text>
</comment>
<accession>A0ABD1N9P4</accession>
<dbReference type="EMBL" id="JBGMDY010000002">
    <property type="protein sequence ID" value="KAL2344816.1"/>
    <property type="molecule type" value="Genomic_DNA"/>
</dbReference>
<keyword evidence="2" id="KW-1185">Reference proteome</keyword>
<evidence type="ECO:0000313" key="1">
    <source>
        <dbReference type="EMBL" id="KAL2344816.1"/>
    </source>
</evidence>
<protein>
    <submittedName>
        <fullName evidence="1">Uncharacterized protein</fullName>
    </submittedName>
</protein>
<reference evidence="1 2" key="1">
    <citation type="submission" date="2024-08" db="EMBL/GenBank/DDBJ databases">
        <title>Insights into the chromosomal genome structure of Flemingia macrophylla.</title>
        <authorList>
            <person name="Ding Y."/>
            <person name="Zhao Y."/>
            <person name="Bi W."/>
            <person name="Wu M."/>
            <person name="Zhao G."/>
            <person name="Gong Y."/>
            <person name="Li W."/>
            <person name="Zhang P."/>
        </authorList>
    </citation>
    <scope>NUCLEOTIDE SEQUENCE [LARGE SCALE GENOMIC DNA]</scope>
    <source>
        <strain evidence="1">DYQJB</strain>
        <tissue evidence="1">Leaf</tissue>
    </source>
</reference>
<name>A0ABD1N9P4_9FABA</name>
<dbReference type="Proteomes" id="UP001603857">
    <property type="component" value="Unassembled WGS sequence"/>
</dbReference>
<dbReference type="AlphaFoldDB" id="A0ABD1N9P4"/>
<sequence>MESGDTFLLVWWCRLHPNVIITMKMGEVYVTHSGNLLILSVQDHCRCIFKNKSTTSPNLGLSFRRPDIKFRPLIVGLAMLSLD</sequence>
<organism evidence="1 2">
    <name type="scientific">Flemingia macrophylla</name>
    <dbReference type="NCBI Taxonomy" id="520843"/>
    <lineage>
        <taxon>Eukaryota</taxon>
        <taxon>Viridiplantae</taxon>
        <taxon>Streptophyta</taxon>
        <taxon>Embryophyta</taxon>
        <taxon>Tracheophyta</taxon>
        <taxon>Spermatophyta</taxon>
        <taxon>Magnoliopsida</taxon>
        <taxon>eudicotyledons</taxon>
        <taxon>Gunneridae</taxon>
        <taxon>Pentapetalae</taxon>
        <taxon>rosids</taxon>
        <taxon>fabids</taxon>
        <taxon>Fabales</taxon>
        <taxon>Fabaceae</taxon>
        <taxon>Papilionoideae</taxon>
        <taxon>50 kb inversion clade</taxon>
        <taxon>NPAAA clade</taxon>
        <taxon>indigoferoid/millettioid clade</taxon>
        <taxon>Phaseoleae</taxon>
        <taxon>Flemingia</taxon>
    </lineage>
</organism>
<gene>
    <name evidence="1" type="ORF">Fmac_006101</name>
</gene>
<proteinExistence type="predicted"/>
<evidence type="ECO:0000313" key="2">
    <source>
        <dbReference type="Proteomes" id="UP001603857"/>
    </source>
</evidence>